<feature type="binding site" evidence="5">
    <location>
        <position position="54"/>
    </location>
    <ligand>
        <name>ATP</name>
        <dbReference type="ChEBI" id="CHEBI:30616"/>
    </ligand>
</feature>
<dbReference type="PROSITE" id="PS50011">
    <property type="entry name" value="PROTEIN_KINASE_DOM"/>
    <property type="match status" value="1"/>
</dbReference>
<evidence type="ECO:0000256" key="4">
    <source>
        <dbReference type="ARBA" id="ARBA00022840"/>
    </source>
</evidence>
<feature type="compositionally biased region" description="Basic and acidic residues" evidence="6">
    <location>
        <begin position="1107"/>
        <end position="1117"/>
    </location>
</feature>
<evidence type="ECO:0000256" key="5">
    <source>
        <dbReference type="PROSITE-ProRule" id="PRU10141"/>
    </source>
</evidence>
<evidence type="ECO:0000256" key="1">
    <source>
        <dbReference type="ARBA" id="ARBA00022679"/>
    </source>
</evidence>
<keyword evidence="2 5" id="KW-0547">Nucleotide-binding</keyword>
<dbReference type="SMART" id="SM00028">
    <property type="entry name" value="TPR"/>
    <property type="match status" value="9"/>
</dbReference>
<feature type="domain" description="Protein kinase" evidence="7">
    <location>
        <begin position="25"/>
        <end position="288"/>
    </location>
</feature>
<sequence length="1117" mass="119082">MTDATATGLYQAHALAPGSVLAGRFRIESLLGVGGMGVVYRAHDTTLGIDIALKLLRPELAARADAFGRFRQELLTARQVSSPRVVRIHDLVRHDTQWLIGMDLIDGEALDKRLDRDGALPFDDAIRIARQIAEGLAAAHARGVIHRDLKPANVLIDRQGDAYISDFGVARSLAGSGLTQTGAIVGTPDYLSPEQARGEGADARSDLYSLGLILHEMLTGKMPFDGGTVGEVLAQRMSRTPPPVSRLRADTPQWLVRLVDRLLRSQPAHRIGSADEVIRAIDTRHVPRDWRPTRAMWIGAASAAALAAAVAAGALWWPRATPPANASASTAAKARPLHRLFVMPLQAPADALDPALEAALTALLRQSLELAPTIAVVDEERSQQALRQLDPSGAAPPDTASLLRVAVADRALAIRLDRAGAQWRASASIQQDRNDTAIAANQAAEPLAAVAGLFSSNDFARALGIGLDIGPNPLSPWTSDSIPSLAPYGRGVLARRGSDIETSRKAFVEATERAPGFAAAWLALAEAAQAGGDIDAGYAALEQGERAAAAQPLLLQRLRAERAQLDGDADAAAAYWRGRVGASPDDTRAALGLARALGAGGDAAGAIAQLRALTARDPDDPRAWFELGKYSILHGQAQQAVDDYLVRALVLFKRSGNRYGEGETDNALGIGYARLGQNDHAEAQYRQAVELRRAVGNRRGLATSLRNLGNVLVLTGQFDQAERSLLQARELHAALDDRHGLAAVENELGLLAEERGDYPAALAAFRRALSAWQRAGDAGGIAQALNDIGFAQYQLGAYDDAEAYLVQSREAYSKLDDETGRIRTLQNLGQLATARGQWPQARERLQSSLDDAVSKQMMEEAAVSRRNLAELELMQGRIGAALQQIDQAGALFAQRRDARGQVDVGLLRAQALLRADADGDARKALDALAPRVAAASSEQRGIAALLRAQLARRAGDRDGERRAHVDAQRDARQSGVRVLQLQTALQSTAAGQMPDPALDAQIAALGHAGLRLQWAQARMRAALAHDDAATALQVYRDAQPLLRRGDNIEAGALHSLAAQAQRAAGDDAAAASADTQALAAQQRLREQLPPALRAGHDLSRAQAANAPERERTQAPRP</sequence>
<dbReference type="RefSeq" id="WP_083512578.1">
    <property type="nucleotide sequence ID" value="NZ_CP011131.1"/>
</dbReference>
<dbReference type="SUPFAM" id="SSF56112">
    <property type="entry name" value="Protein kinase-like (PK-like)"/>
    <property type="match status" value="1"/>
</dbReference>
<evidence type="ECO:0000259" key="7">
    <source>
        <dbReference type="PROSITE" id="PS50011"/>
    </source>
</evidence>
<dbReference type="GO" id="GO:0016301">
    <property type="term" value="F:kinase activity"/>
    <property type="evidence" value="ECO:0007669"/>
    <property type="project" value="UniProtKB-KW"/>
</dbReference>
<dbReference type="SMART" id="SM00220">
    <property type="entry name" value="S_TKc"/>
    <property type="match status" value="1"/>
</dbReference>
<dbReference type="Gene3D" id="1.25.40.10">
    <property type="entry name" value="Tetratricopeptide repeat domain"/>
    <property type="match status" value="3"/>
</dbReference>
<dbReference type="Pfam" id="PF00069">
    <property type="entry name" value="Pkinase"/>
    <property type="match status" value="1"/>
</dbReference>
<dbReference type="CDD" id="cd14014">
    <property type="entry name" value="STKc_PknB_like"/>
    <property type="match status" value="1"/>
</dbReference>
<dbReference type="InterPro" id="IPR000719">
    <property type="entry name" value="Prot_kinase_dom"/>
</dbReference>
<name>A0ABY3X647_9GAMM</name>
<gene>
    <name evidence="8" type="ORF">MOV92_16225</name>
</gene>
<dbReference type="Pfam" id="PF14559">
    <property type="entry name" value="TPR_19"/>
    <property type="match status" value="1"/>
</dbReference>
<dbReference type="EMBL" id="CP093547">
    <property type="protein sequence ID" value="UNP28039.1"/>
    <property type="molecule type" value="Genomic_DNA"/>
</dbReference>
<evidence type="ECO:0000256" key="2">
    <source>
        <dbReference type="ARBA" id="ARBA00022741"/>
    </source>
</evidence>
<proteinExistence type="predicted"/>
<evidence type="ECO:0000313" key="8">
    <source>
        <dbReference type="EMBL" id="UNP28039.1"/>
    </source>
</evidence>
<evidence type="ECO:0000256" key="6">
    <source>
        <dbReference type="SAM" id="MobiDB-lite"/>
    </source>
</evidence>
<protein>
    <submittedName>
        <fullName evidence="8">Serine/threonine-protein kinase</fullName>
    </submittedName>
</protein>
<evidence type="ECO:0000313" key="9">
    <source>
        <dbReference type="Proteomes" id="UP000829194"/>
    </source>
</evidence>
<keyword evidence="3 8" id="KW-0418">Kinase</keyword>
<dbReference type="Gene3D" id="3.30.200.20">
    <property type="entry name" value="Phosphorylase Kinase, domain 1"/>
    <property type="match status" value="1"/>
</dbReference>
<evidence type="ECO:0000256" key="3">
    <source>
        <dbReference type="ARBA" id="ARBA00022777"/>
    </source>
</evidence>
<dbReference type="Gene3D" id="1.10.510.10">
    <property type="entry name" value="Transferase(Phosphotransferase) domain 1"/>
    <property type="match status" value="1"/>
</dbReference>
<organism evidence="8 9">
    <name type="scientific">Lysobacter gummosus</name>
    <dbReference type="NCBI Taxonomy" id="262324"/>
    <lineage>
        <taxon>Bacteria</taxon>
        <taxon>Pseudomonadati</taxon>
        <taxon>Pseudomonadota</taxon>
        <taxon>Gammaproteobacteria</taxon>
        <taxon>Lysobacterales</taxon>
        <taxon>Lysobacteraceae</taxon>
        <taxon>Lysobacter</taxon>
    </lineage>
</organism>
<dbReference type="SUPFAM" id="SSF48452">
    <property type="entry name" value="TPR-like"/>
    <property type="match status" value="2"/>
</dbReference>
<dbReference type="Pfam" id="PF13424">
    <property type="entry name" value="TPR_12"/>
    <property type="match status" value="2"/>
</dbReference>
<dbReference type="InterPro" id="IPR008271">
    <property type="entry name" value="Ser/Thr_kinase_AS"/>
</dbReference>
<keyword evidence="1" id="KW-0808">Transferase</keyword>
<dbReference type="InterPro" id="IPR017441">
    <property type="entry name" value="Protein_kinase_ATP_BS"/>
</dbReference>
<dbReference type="PANTHER" id="PTHR43289:SF6">
    <property type="entry name" value="SERINE_THREONINE-PROTEIN KINASE NEKL-3"/>
    <property type="match status" value="1"/>
</dbReference>
<dbReference type="InterPro" id="IPR011009">
    <property type="entry name" value="Kinase-like_dom_sf"/>
</dbReference>
<dbReference type="PROSITE" id="PS00108">
    <property type="entry name" value="PROTEIN_KINASE_ST"/>
    <property type="match status" value="1"/>
</dbReference>
<dbReference type="PROSITE" id="PS00107">
    <property type="entry name" value="PROTEIN_KINASE_ATP"/>
    <property type="match status" value="1"/>
</dbReference>
<reference evidence="8 9" key="1">
    <citation type="submission" date="2022-03" db="EMBL/GenBank/DDBJ databases">
        <title>Complete genome sequence of Lysobacter capsici VKM B-2533 and Lysobacter gummosus 10.1.1, promising sources of lytic agents.</title>
        <authorList>
            <person name="Tarlachkov S.V."/>
            <person name="Kudryakova I.V."/>
            <person name="Afoshin A.S."/>
            <person name="Leontyevskaya E.A."/>
            <person name="Leontyevskaya N.V."/>
        </authorList>
    </citation>
    <scope>NUCLEOTIDE SEQUENCE [LARGE SCALE GENOMIC DNA]</scope>
    <source>
        <strain evidence="8 9">10.1.1</strain>
    </source>
</reference>
<dbReference type="InterPro" id="IPR019734">
    <property type="entry name" value="TPR_rpt"/>
</dbReference>
<keyword evidence="4 5" id="KW-0067">ATP-binding</keyword>
<dbReference type="PANTHER" id="PTHR43289">
    <property type="entry name" value="MITOGEN-ACTIVATED PROTEIN KINASE KINASE KINASE 20-RELATED"/>
    <property type="match status" value="1"/>
</dbReference>
<keyword evidence="9" id="KW-1185">Reference proteome</keyword>
<dbReference type="InterPro" id="IPR011990">
    <property type="entry name" value="TPR-like_helical_dom_sf"/>
</dbReference>
<dbReference type="Proteomes" id="UP000829194">
    <property type="component" value="Chromosome"/>
</dbReference>
<accession>A0ABY3X647</accession>
<feature type="region of interest" description="Disordered" evidence="6">
    <location>
        <begin position="1084"/>
        <end position="1117"/>
    </location>
</feature>